<dbReference type="PANTHER" id="PTHR25462">
    <property type="entry name" value="BONUS, ISOFORM C-RELATED"/>
    <property type="match status" value="1"/>
</dbReference>
<dbReference type="SUPFAM" id="SSF57850">
    <property type="entry name" value="RING/U-box"/>
    <property type="match status" value="1"/>
</dbReference>
<feature type="domain" description="RING-type" evidence="6">
    <location>
        <begin position="8"/>
        <end position="48"/>
    </location>
</feature>
<dbReference type="Gene3D" id="3.30.160.60">
    <property type="entry name" value="Classic Zinc Finger"/>
    <property type="match status" value="1"/>
</dbReference>
<keyword evidence="1" id="KW-0479">Metal-binding</keyword>
<dbReference type="CDD" id="cd19757">
    <property type="entry name" value="Bbox1"/>
    <property type="match status" value="1"/>
</dbReference>
<keyword evidence="3" id="KW-0862">Zinc</keyword>
<dbReference type="Gene3D" id="4.10.830.40">
    <property type="match status" value="1"/>
</dbReference>
<evidence type="ECO:0000313" key="9">
    <source>
        <dbReference type="Proteomes" id="UP001374579"/>
    </source>
</evidence>
<dbReference type="GO" id="GO:0008270">
    <property type="term" value="F:zinc ion binding"/>
    <property type="evidence" value="ECO:0007669"/>
    <property type="project" value="UniProtKB-KW"/>
</dbReference>
<evidence type="ECO:0000259" key="7">
    <source>
        <dbReference type="PROSITE" id="PS50119"/>
    </source>
</evidence>
<dbReference type="PANTHER" id="PTHR25462:SF296">
    <property type="entry name" value="MEIOTIC P26, ISOFORM F"/>
    <property type="match status" value="1"/>
</dbReference>
<dbReference type="GO" id="GO:0005654">
    <property type="term" value="C:nucleoplasm"/>
    <property type="evidence" value="ECO:0007669"/>
    <property type="project" value="TreeGrafter"/>
</dbReference>
<dbReference type="SUPFAM" id="SSF57845">
    <property type="entry name" value="B-box zinc-binding domain"/>
    <property type="match status" value="1"/>
</dbReference>
<dbReference type="InterPro" id="IPR000315">
    <property type="entry name" value="Znf_B-box"/>
</dbReference>
<dbReference type="SMART" id="SM00336">
    <property type="entry name" value="BBOX"/>
    <property type="match status" value="2"/>
</dbReference>
<proteinExistence type="predicted"/>
<evidence type="ECO:0000259" key="6">
    <source>
        <dbReference type="PROSITE" id="PS50089"/>
    </source>
</evidence>
<dbReference type="InterPro" id="IPR001841">
    <property type="entry name" value="Znf_RING"/>
</dbReference>
<evidence type="ECO:0000256" key="5">
    <source>
        <dbReference type="SAM" id="MobiDB-lite"/>
    </source>
</evidence>
<dbReference type="PROSITE" id="PS50089">
    <property type="entry name" value="ZF_RING_2"/>
    <property type="match status" value="1"/>
</dbReference>
<evidence type="ECO:0000256" key="2">
    <source>
        <dbReference type="ARBA" id="ARBA00022771"/>
    </source>
</evidence>
<feature type="domain" description="B box-type" evidence="7">
    <location>
        <begin position="77"/>
        <end position="124"/>
    </location>
</feature>
<feature type="region of interest" description="Disordered" evidence="5">
    <location>
        <begin position="363"/>
        <end position="391"/>
    </location>
</feature>
<gene>
    <name evidence="8" type="ORF">V1264_001909</name>
</gene>
<evidence type="ECO:0000313" key="8">
    <source>
        <dbReference type="EMBL" id="KAK7116182.1"/>
    </source>
</evidence>
<dbReference type="Proteomes" id="UP001374579">
    <property type="component" value="Unassembled WGS sequence"/>
</dbReference>
<dbReference type="SMART" id="SM00184">
    <property type="entry name" value="RING"/>
    <property type="match status" value="1"/>
</dbReference>
<dbReference type="Gene3D" id="3.30.40.10">
    <property type="entry name" value="Zinc/RING finger domain, C3HC4 (zinc finger)"/>
    <property type="match status" value="1"/>
</dbReference>
<dbReference type="Pfam" id="PF00643">
    <property type="entry name" value="zf-B_box"/>
    <property type="match status" value="1"/>
</dbReference>
<evidence type="ECO:0000256" key="4">
    <source>
        <dbReference type="PROSITE-ProRule" id="PRU00024"/>
    </source>
</evidence>
<keyword evidence="2 4" id="KW-0863">Zinc-finger</keyword>
<dbReference type="EMBL" id="JBAMIC010000001">
    <property type="protein sequence ID" value="KAK7116182.1"/>
    <property type="molecule type" value="Genomic_DNA"/>
</dbReference>
<dbReference type="InterPro" id="IPR013083">
    <property type="entry name" value="Znf_RING/FYVE/PHD"/>
</dbReference>
<dbReference type="GO" id="GO:0061630">
    <property type="term" value="F:ubiquitin protein ligase activity"/>
    <property type="evidence" value="ECO:0007669"/>
    <property type="project" value="TreeGrafter"/>
</dbReference>
<feature type="domain" description="B box-type" evidence="7">
    <location>
        <begin position="150"/>
        <end position="194"/>
    </location>
</feature>
<organism evidence="8 9">
    <name type="scientific">Littorina saxatilis</name>
    <dbReference type="NCBI Taxonomy" id="31220"/>
    <lineage>
        <taxon>Eukaryota</taxon>
        <taxon>Metazoa</taxon>
        <taxon>Spiralia</taxon>
        <taxon>Lophotrochozoa</taxon>
        <taxon>Mollusca</taxon>
        <taxon>Gastropoda</taxon>
        <taxon>Caenogastropoda</taxon>
        <taxon>Littorinimorpha</taxon>
        <taxon>Littorinoidea</taxon>
        <taxon>Littorinidae</taxon>
        <taxon>Littorina</taxon>
    </lineage>
</organism>
<sequence length="662" mass="72934">MSVNKVTCAVCLEKYRRPKLLPCFHTFCQSCLQAVAGVSPSFLCPACRAPVILPPRGVSALQSNFYVEADVQDEASSKRRLCDVCAEDREATHTCLQCQQRYCLPCRRVHDSITACRGHSVVSLEPEGEEEGACGGAGSSPKRAGQQRRGREEWCAKHSDQKLLLHCNKCRANICMQCKLTLHEGHPTHDLVDEGARVKAKLQGMLGDLTLQMQQIDQMLLSLENCNAKIAEQQEKTERDFRNRAETLRQWLDQSLNEAVKSVQSAANRFMTPIQNDFEQLRNTKSAFQAQHDHLARALRDGTDTDLVTLEQQLEASPREDLDLTDVRKVLKKSADTFVVNHDTTAINQPRLRAFLGVLESKSAKPDGQTSATEPSQGVGKVDVKSSGEATASMKKKQQKAFIFSKNPDSKPNAICPISNNRVWVKYTPSDGSASQMKLFDEQGNVLCVLEQAVHGNVLMAVMGDVVLAKGKGSGNLDMVSSVGKLSTFHSNYHDCFPFANCASGFGYMHINLAGEVKMCRVTVHSVKPWKCNTTVIVDHMHSNGILQDVSQGEKKIAAIAGKEAAIHHLESASTLPLLCKYTTTKTVLDARFCKIKGEELLLVLVEKDSRVHVVDFADGGRLVRYLDTGSIKLDTPCRLATDCDKRVWIGCHGGKVVAVDL</sequence>
<reference evidence="8 9" key="1">
    <citation type="submission" date="2024-02" db="EMBL/GenBank/DDBJ databases">
        <title>Chromosome-scale genome assembly of the rough periwinkle Littorina saxatilis.</title>
        <authorList>
            <person name="De Jode A."/>
            <person name="Faria R."/>
            <person name="Formenti G."/>
            <person name="Sims Y."/>
            <person name="Smith T.P."/>
            <person name="Tracey A."/>
            <person name="Wood J.M.D."/>
            <person name="Zagrodzka Z.B."/>
            <person name="Johannesson K."/>
            <person name="Butlin R.K."/>
            <person name="Leder E.H."/>
        </authorList>
    </citation>
    <scope>NUCLEOTIDE SEQUENCE [LARGE SCALE GENOMIC DNA]</scope>
    <source>
        <strain evidence="8">Snail1</strain>
        <tissue evidence="8">Muscle</tissue>
    </source>
</reference>
<dbReference type="InterPro" id="IPR047153">
    <property type="entry name" value="TRIM45/56/19-like"/>
</dbReference>
<dbReference type="AlphaFoldDB" id="A0AAN9C2G5"/>
<dbReference type="InterPro" id="IPR027370">
    <property type="entry name" value="Znf-RING_euk"/>
</dbReference>
<accession>A0AAN9C2G5</accession>
<protein>
    <submittedName>
        <fullName evidence="8">Uncharacterized protein</fullName>
    </submittedName>
</protein>
<evidence type="ECO:0000256" key="1">
    <source>
        <dbReference type="ARBA" id="ARBA00022723"/>
    </source>
</evidence>
<dbReference type="PROSITE" id="PS50119">
    <property type="entry name" value="ZF_BBOX"/>
    <property type="match status" value="2"/>
</dbReference>
<name>A0AAN9C2G5_9CAEN</name>
<comment type="caution">
    <text evidence="8">The sequence shown here is derived from an EMBL/GenBank/DDBJ whole genome shotgun (WGS) entry which is preliminary data.</text>
</comment>
<dbReference type="Pfam" id="PF13445">
    <property type="entry name" value="zf-RING_UBOX"/>
    <property type="match status" value="1"/>
</dbReference>
<keyword evidence="9" id="KW-1185">Reference proteome</keyword>
<dbReference type="InterPro" id="IPR017907">
    <property type="entry name" value="Znf_RING_CS"/>
</dbReference>
<dbReference type="PROSITE" id="PS00518">
    <property type="entry name" value="ZF_RING_1"/>
    <property type="match status" value="1"/>
</dbReference>
<evidence type="ECO:0000256" key="3">
    <source>
        <dbReference type="ARBA" id="ARBA00022833"/>
    </source>
</evidence>